<dbReference type="Pfam" id="PF12694">
    <property type="entry name" value="cpYpsA"/>
    <property type="match status" value="1"/>
</dbReference>
<evidence type="ECO:0000313" key="1">
    <source>
        <dbReference type="EMBL" id="QEG21449.1"/>
    </source>
</evidence>
<organism evidence="1 2">
    <name type="scientific">Mariniblastus fucicola</name>
    <dbReference type="NCBI Taxonomy" id="980251"/>
    <lineage>
        <taxon>Bacteria</taxon>
        <taxon>Pseudomonadati</taxon>
        <taxon>Planctomycetota</taxon>
        <taxon>Planctomycetia</taxon>
        <taxon>Pirellulales</taxon>
        <taxon>Pirellulaceae</taxon>
        <taxon>Mariniblastus</taxon>
    </lineage>
</organism>
<dbReference type="Proteomes" id="UP000322214">
    <property type="component" value="Chromosome"/>
</dbReference>
<dbReference type="AlphaFoldDB" id="A0A5B9P7H0"/>
<dbReference type="STRING" id="980251.GCA_001642875_01570"/>
<dbReference type="EMBL" id="CP042912">
    <property type="protein sequence ID" value="QEG21449.1"/>
    <property type="molecule type" value="Genomic_DNA"/>
</dbReference>
<dbReference type="InterPro" id="IPR024755">
    <property type="entry name" value="cpYpsA"/>
</dbReference>
<name>A0A5B9P7H0_9BACT</name>
<proteinExistence type="predicted"/>
<gene>
    <name evidence="1" type="ORF">MFFC18_13050</name>
</gene>
<dbReference type="RefSeq" id="WP_075084366.1">
    <property type="nucleotide sequence ID" value="NZ_CP042912.1"/>
</dbReference>
<dbReference type="OrthoDB" id="283616at2"/>
<dbReference type="Gene3D" id="3.40.50.450">
    <property type="match status" value="1"/>
</dbReference>
<dbReference type="KEGG" id="mff:MFFC18_13050"/>
<reference evidence="1 2" key="1">
    <citation type="submission" date="2019-08" db="EMBL/GenBank/DDBJ databases">
        <title>Deep-cultivation of Planctomycetes and their phenomic and genomic characterization uncovers novel biology.</title>
        <authorList>
            <person name="Wiegand S."/>
            <person name="Jogler M."/>
            <person name="Boedeker C."/>
            <person name="Pinto D."/>
            <person name="Vollmers J."/>
            <person name="Rivas-Marin E."/>
            <person name="Kohn T."/>
            <person name="Peeters S.H."/>
            <person name="Heuer A."/>
            <person name="Rast P."/>
            <person name="Oberbeckmann S."/>
            <person name="Bunk B."/>
            <person name="Jeske O."/>
            <person name="Meyerdierks A."/>
            <person name="Storesund J.E."/>
            <person name="Kallscheuer N."/>
            <person name="Luecker S."/>
            <person name="Lage O.M."/>
            <person name="Pohl T."/>
            <person name="Merkel B.J."/>
            <person name="Hornburger P."/>
            <person name="Mueller R.-W."/>
            <person name="Bruemmer F."/>
            <person name="Labrenz M."/>
            <person name="Spormann A.M."/>
            <person name="Op den Camp H."/>
            <person name="Overmann J."/>
            <person name="Amann R."/>
            <person name="Jetten M.S.M."/>
            <person name="Mascher T."/>
            <person name="Medema M.H."/>
            <person name="Devos D.P."/>
            <person name="Kaster A.-K."/>
            <person name="Ovreas L."/>
            <person name="Rohde M."/>
            <person name="Galperin M.Y."/>
            <person name="Jogler C."/>
        </authorList>
    </citation>
    <scope>NUCLEOTIDE SEQUENCE [LARGE SCALE GENOMIC DNA]</scope>
    <source>
        <strain evidence="1 2">FC18</strain>
    </source>
</reference>
<protein>
    <submittedName>
        <fullName evidence="1">Molybdenum carrier</fullName>
    </submittedName>
</protein>
<keyword evidence="2" id="KW-1185">Reference proteome</keyword>
<evidence type="ECO:0000313" key="2">
    <source>
        <dbReference type="Proteomes" id="UP000322214"/>
    </source>
</evidence>
<accession>A0A5B9P7H0</accession>
<sequence>MSVTLTQIVSGGQTGVDRAGLDAAIFHEIPHGGWCPEGRRAEDGRIPDSYRLSETKSRNYAVRTRQNVIDSDGTLILFEAAMSRGTELTAKYAARYSRPLLTLDVVEFPDWSEERFETEVQNVLSWLESQNVNVLNIAGPRESSCPGIGGIARMFLLKLFESQVAAGS</sequence>